<reference evidence="1" key="1">
    <citation type="submission" date="2021-02" db="EMBL/GenBank/DDBJ databases">
        <authorList>
            <person name="Vanwijnsberghe S."/>
        </authorList>
    </citation>
    <scope>NUCLEOTIDE SEQUENCE</scope>
    <source>
        <strain evidence="1">R-70211</strain>
    </source>
</reference>
<sequence length="85" mass="9586">MAQLLLGNLEEPISDEELGEFLTRYGFSQCSAIRRIPGAGARPTALVIFNDMPADGLRALQSRIHNMFWKNRKITALLLPERDET</sequence>
<dbReference type="CDD" id="cd00590">
    <property type="entry name" value="RRM_SF"/>
    <property type="match status" value="1"/>
</dbReference>
<protein>
    <recommendedName>
        <fullName evidence="3">RNA-binding protein</fullName>
    </recommendedName>
</protein>
<dbReference type="Proteomes" id="UP000675121">
    <property type="component" value="Unassembled WGS sequence"/>
</dbReference>
<name>A0A9N8QX93_9BURK</name>
<proteinExistence type="predicted"/>
<dbReference type="InterPro" id="IPR035979">
    <property type="entry name" value="RBD_domain_sf"/>
</dbReference>
<accession>A0A9N8QX93</accession>
<evidence type="ECO:0008006" key="3">
    <source>
        <dbReference type="Google" id="ProtNLM"/>
    </source>
</evidence>
<gene>
    <name evidence="1" type="ORF">R70211_01082</name>
</gene>
<dbReference type="SUPFAM" id="SSF54928">
    <property type="entry name" value="RNA-binding domain, RBD"/>
    <property type="match status" value="1"/>
</dbReference>
<comment type="caution">
    <text evidence="1">The sequence shown here is derived from an EMBL/GenBank/DDBJ whole genome shotgun (WGS) entry which is preliminary data.</text>
</comment>
<dbReference type="RefSeq" id="WP_201074293.1">
    <property type="nucleotide sequence ID" value="NZ_CAJNAS010000002.1"/>
</dbReference>
<evidence type="ECO:0000313" key="2">
    <source>
        <dbReference type="Proteomes" id="UP000675121"/>
    </source>
</evidence>
<dbReference type="EMBL" id="CAJNAS010000002">
    <property type="protein sequence ID" value="CAE6869315.1"/>
    <property type="molecule type" value="Genomic_DNA"/>
</dbReference>
<keyword evidence="2" id="KW-1185">Reference proteome</keyword>
<dbReference type="AlphaFoldDB" id="A0A9N8QX93"/>
<organism evidence="1 2">
    <name type="scientific">Paraburkholderia domus</name>
    <dbReference type="NCBI Taxonomy" id="2793075"/>
    <lineage>
        <taxon>Bacteria</taxon>
        <taxon>Pseudomonadati</taxon>
        <taxon>Pseudomonadota</taxon>
        <taxon>Betaproteobacteria</taxon>
        <taxon>Burkholderiales</taxon>
        <taxon>Burkholderiaceae</taxon>
        <taxon>Paraburkholderia</taxon>
    </lineage>
</organism>
<dbReference type="GO" id="GO:0003676">
    <property type="term" value="F:nucleic acid binding"/>
    <property type="evidence" value="ECO:0007669"/>
    <property type="project" value="InterPro"/>
</dbReference>
<evidence type="ECO:0000313" key="1">
    <source>
        <dbReference type="EMBL" id="CAE6869315.1"/>
    </source>
</evidence>